<evidence type="ECO:0000256" key="2">
    <source>
        <dbReference type="ARBA" id="ARBA00022523"/>
    </source>
</evidence>
<comment type="caution">
    <text evidence="6">The sequence shown here is derived from an EMBL/GenBank/DDBJ whole genome shotgun (WGS) entry which is preliminary data.</text>
</comment>
<dbReference type="Proteomes" id="UP000188354">
    <property type="component" value="Unassembled WGS sequence"/>
</dbReference>
<evidence type="ECO:0000313" key="7">
    <source>
        <dbReference type="Proteomes" id="UP000188354"/>
    </source>
</evidence>
<dbReference type="AlphaFoldDB" id="A0A394DAH4"/>
<dbReference type="GO" id="GO:0048046">
    <property type="term" value="C:apoplast"/>
    <property type="evidence" value="ECO:0007669"/>
    <property type="project" value="UniProtKB-SubCell"/>
</dbReference>
<dbReference type="EMBL" id="MLAU01009271">
    <property type="protein sequence ID" value="OIW20428.1"/>
    <property type="molecule type" value="Genomic_DNA"/>
</dbReference>
<sequence length="59" mass="6055">MGGGGLGKFPPPNRDVGIDGMVTMIGHKLAEPLSNTLVNPAAQREETGCKVEVGASYEG</sequence>
<comment type="subcellular location">
    <subcellularLocation>
        <location evidence="1">Secreted</location>
        <location evidence="1">Extracellular space</location>
        <location evidence="1">Apoplast</location>
    </subcellularLocation>
</comment>
<evidence type="ECO:0000256" key="1">
    <source>
        <dbReference type="ARBA" id="ARBA00004271"/>
    </source>
</evidence>
<dbReference type="InterPro" id="IPR006766">
    <property type="entry name" value="EXORDIUM-like"/>
</dbReference>
<proteinExistence type="inferred from homology"/>
<reference evidence="6 7" key="1">
    <citation type="journal article" date="2017" name="Plant Biotechnol. J.">
        <title>A comprehensive draft genome sequence for lupin (Lupinus angustifolius), an emerging health food: insights into plant-microbe interactions and legume evolution.</title>
        <authorList>
            <person name="Hane J.K."/>
            <person name="Ming Y."/>
            <person name="Kamphuis L.G."/>
            <person name="Nelson M.N."/>
            <person name="Garg G."/>
            <person name="Atkins C.A."/>
            <person name="Bayer P.E."/>
            <person name="Bravo A."/>
            <person name="Bringans S."/>
            <person name="Cannon S."/>
            <person name="Edwards D."/>
            <person name="Foley R."/>
            <person name="Gao L.L."/>
            <person name="Harrison M.J."/>
            <person name="Huang W."/>
            <person name="Hurgobin B."/>
            <person name="Li S."/>
            <person name="Liu C.W."/>
            <person name="McGrath A."/>
            <person name="Morahan G."/>
            <person name="Murray J."/>
            <person name="Weller J."/>
            <person name="Jian J."/>
            <person name="Singh K.B."/>
        </authorList>
    </citation>
    <scope>NUCLEOTIDE SEQUENCE [LARGE SCALE GENOMIC DNA]</scope>
    <source>
        <strain evidence="7">cv. Tanjil</strain>
        <tissue evidence="6">Whole plant</tissue>
    </source>
</reference>
<comment type="similarity">
    <text evidence="5">Belongs to the EXORDIUM family.</text>
</comment>
<evidence type="ECO:0000256" key="4">
    <source>
        <dbReference type="ARBA" id="ARBA00022729"/>
    </source>
</evidence>
<accession>A0A394DAH4</accession>
<organism evidence="6 7">
    <name type="scientific">Lupinus angustifolius</name>
    <name type="common">Narrow-leaved blue lupine</name>
    <dbReference type="NCBI Taxonomy" id="3871"/>
    <lineage>
        <taxon>Eukaryota</taxon>
        <taxon>Viridiplantae</taxon>
        <taxon>Streptophyta</taxon>
        <taxon>Embryophyta</taxon>
        <taxon>Tracheophyta</taxon>
        <taxon>Spermatophyta</taxon>
        <taxon>Magnoliopsida</taxon>
        <taxon>eudicotyledons</taxon>
        <taxon>Gunneridae</taxon>
        <taxon>Pentapetalae</taxon>
        <taxon>rosids</taxon>
        <taxon>fabids</taxon>
        <taxon>Fabales</taxon>
        <taxon>Fabaceae</taxon>
        <taxon>Papilionoideae</taxon>
        <taxon>50 kb inversion clade</taxon>
        <taxon>genistoids sensu lato</taxon>
        <taxon>core genistoids</taxon>
        <taxon>Genisteae</taxon>
        <taxon>Lupinus</taxon>
    </lineage>
</organism>
<keyword evidence="4" id="KW-0732">Signal</keyword>
<evidence type="ECO:0000313" key="6">
    <source>
        <dbReference type="EMBL" id="OIW20428.1"/>
    </source>
</evidence>
<keyword evidence="7" id="KW-1185">Reference proteome</keyword>
<dbReference type="Gramene" id="OIW20428">
    <property type="protein sequence ID" value="OIW20428"/>
    <property type="gene ID" value="TanjilG_11127"/>
</dbReference>
<keyword evidence="3" id="KW-0964">Secreted</keyword>
<keyword evidence="2" id="KW-0052">Apoplast</keyword>
<evidence type="ECO:0000256" key="5">
    <source>
        <dbReference type="ARBA" id="ARBA00023591"/>
    </source>
</evidence>
<evidence type="ECO:0000256" key="3">
    <source>
        <dbReference type="ARBA" id="ARBA00022525"/>
    </source>
</evidence>
<name>A0A394DAH4_LUPAN</name>
<gene>
    <name evidence="6" type="ORF">TanjilG_11127</name>
</gene>
<dbReference type="Pfam" id="PF04674">
    <property type="entry name" value="Phi_1"/>
    <property type="match status" value="1"/>
</dbReference>
<protein>
    <submittedName>
        <fullName evidence="6">Uncharacterized protein</fullName>
    </submittedName>
</protein>